<sequence>MYSDENLEKILNQWLKEADEIEKEEKEKKDAEKES</sequence>
<feature type="coiled-coil region" evidence="1">
    <location>
        <begin position="4"/>
        <end position="34"/>
    </location>
</feature>
<accession>A0A8S5VEV5</accession>
<name>A0A8S5VEV5_9CAUD</name>
<reference evidence="2" key="1">
    <citation type="journal article" date="2021" name="Proc. Natl. Acad. Sci. U.S.A.">
        <title>A Catalog of Tens of Thousands of Viruses from Human Metagenomes Reveals Hidden Associations with Chronic Diseases.</title>
        <authorList>
            <person name="Tisza M.J."/>
            <person name="Buck C.B."/>
        </authorList>
    </citation>
    <scope>NUCLEOTIDE SEQUENCE</scope>
    <source>
        <strain evidence="2">Ctbxa26</strain>
    </source>
</reference>
<evidence type="ECO:0000256" key="1">
    <source>
        <dbReference type="SAM" id="Coils"/>
    </source>
</evidence>
<evidence type="ECO:0000313" key="2">
    <source>
        <dbReference type="EMBL" id="DAG05290.1"/>
    </source>
</evidence>
<dbReference type="EMBL" id="BK016254">
    <property type="protein sequence ID" value="DAG05290.1"/>
    <property type="molecule type" value="Genomic_DNA"/>
</dbReference>
<protein>
    <submittedName>
        <fullName evidence="2">Sporulation protein Cse60</fullName>
    </submittedName>
</protein>
<proteinExistence type="predicted"/>
<organism evidence="2">
    <name type="scientific">Siphoviridae sp. ctbxa26</name>
    <dbReference type="NCBI Taxonomy" id="2825568"/>
    <lineage>
        <taxon>Viruses</taxon>
        <taxon>Duplodnaviria</taxon>
        <taxon>Heunggongvirae</taxon>
        <taxon>Uroviricota</taxon>
        <taxon>Caudoviricetes</taxon>
    </lineage>
</organism>
<keyword evidence="1" id="KW-0175">Coiled coil</keyword>